<organism evidence="2 3">
    <name type="scientific">Rhodoglobus aureus</name>
    <dbReference type="NCBI Taxonomy" id="191497"/>
    <lineage>
        <taxon>Bacteria</taxon>
        <taxon>Bacillati</taxon>
        <taxon>Actinomycetota</taxon>
        <taxon>Actinomycetes</taxon>
        <taxon>Micrococcales</taxon>
        <taxon>Microbacteriaceae</taxon>
        <taxon>Rhodoglobus</taxon>
    </lineage>
</organism>
<dbReference type="Gene3D" id="3.30.720.100">
    <property type="match status" value="1"/>
</dbReference>
<reference evidence="2 3" key="1">
    <citation type="journal article" date="2019" name="Int. J. Syst. Evol. Microbiol.">
        <title>The Global Catalogue of Microorganisms (GCM) 10K type strain sequencing project: providing services to taxonomists for standard genome sequencing and annotation.</title>
        <authorList>
            <consortium name="The Broad Institute Genomics Platform"/>
            <consortium name="The Broad Institute Genome Sequencing Center for Infectious Disease"/>
            <person name="Wu L."/>
            <person name="Ma J."/>
        </authorList>
    </citation>
    <scope>NUCLEOTIDE SEQUENCE [LARGE SCALE GENOMIC DNA]</scope>
    <source>
        <strain evidence="2 3">JCM 12762</strain>
    </source>
</reference>
<evidence type="ECO:0000259" key="1">
    <source>
        <dbReference type="Pfam" id="PF06983"/>
    </source>
</evidence>
<comment type="caution">
    <text evidence="2">The sequence shown here is derived from an EMBL/GenBank/DDBJ whole genome shotgun (WGS) entry which is preliminary data.</text>
</comment>
<keyword evidence="3" id="KW-1185">Reference proteome</keyword>
<dbReference type="Pfam" id="PF06983">
    <property type="entry name" value="3-dmu-9_3-mt"/>
    <property type="match status" value="2"/>
</dbReference>
<dbReference type="EMBL" id="BAAAKW010000071">
    <property type="protein sequence ID" value="GAA1228123.1"/>
    <property type="molecule type" value="Genomic_DNA"/>
</dbReference>
<proteinExistence type="predicted"/>
<dbReference type="CDD" id="cd06588">
    <property type="entry name" value="PhnB_like"/>
    <property type="match status" value="2"/>
</dbReference>
<dbReference type="PANTHER" id="PTHR33990">
    <property type="entry name" value="PROTEIN YJDN-RELATED"/>
    <property type="match status" value="1"/>
</dbReference>
<gene>
    <name evidence="2" type="ORF">GCM10009655_28430</name>
</gene>
<evidence type="ECO:0000313" key="2">
    <source>
        <dbReference type="EMBL" id="GAA1228123.1"/>
    </source>
</evidence>
<feature type="domain" description="PhnB-like" evidence="1">
    <location>
        <begin position="149"/>
        <end position="261"/>
    </location>
</feature>
<accession>A0ABN1W297</accession>
<dbReference type="SUPFAM" id="SSF54593">
    <property type="entry name" value="Glyoxalase/Bleomycin resistance protein/Dihydroxybiphenyl dioxygenase"/>
    <property type="match status" value="2"/>
</dbReference>
<feature type="domain" description="PhnB-like" evidence="1">
    <location>
        <begin position="3"/>
        <end position="137"/>
    </location>
</feature>
<sequence>MSSITPCLWFDNDAEEAVAFYTAAFPGVVVHDTNYYPTEGLAEFQQNRAGKVLTIDFEIVGQRLMALNAGDNFTFNESSSFMVNFDPSIDPDARHKLDALWETLIDGGTALIPLDEYAFSARYGWVRDRFGLNWQLIFTDPVGERRPMIIPALMFGGPVQNRAREAAEYYATTFEDSHLATDTRYTEQTGPAMPGSVMFSDFRLRDQWFVAMDAGGVQNVTFTEAVSFVVPCSGQSEIDRFWAALSAVPDAEQCGWCKDKF</sequence>
<dbReference type="Proteomes" id="UP001500943">
    <property type="component" value="Unassembled WGS sequence"/>
</dbReference>
<name>A0ABN1W297_9MICO</name>
<protein>
    <submittedName>
        <fullName evidence="2">VOC family protein</fullName>
    </submittedName>
</protein>
<dbReference type="Gene3D" id="3.30.720.110">
    <property type="match status" value="1"/>
</dbReference>
<dbReference type="RefSeq" id="WP_343926836.1">
    <property type="nucleotide sequence ID" value="NZ_BAAAKW010000071.1"/>
</dbReference>
<evidence type="ECO:0000313" key="3">
    <source>
        <dbReference type="Proteomes" id="UP001500943"/>
    </source>
</evidence>
<dbReference type="Gene3D" id="3.10.180.10">
    <property type="entry name" value="2,3-Dihydroxybiphenyl 1,2-Dioxygenase, domain 1"/>
    <property type="match status" value="1"/>
</dbReference>
<dbReference type="InterPro" id="IPR029068">
    <property type="entry name" value="Glyas_Bleomycin-R_OHBP_Dase"/>
</dbReference>
<dbReference type="InterPro" id="IPR028973">
    <property type="entry name" value="PhnB-like"/>
</dbReference>